<dbReference type="AlphaFoldDB" id="A0A6B2LY86"/>
<dbReference type="RefSeq" id="WP_163962666.1">
    <property type="nucleotide sequence ID" value="NZ_JAAGNX010000001.1"/>
</dbReference>
<comment type="caution">
    <text evidence="1">The sequence shown here is derived from an EMBL/GenBank/DDBJ whole genome shotgun (WGS) entry which is preliminary data.</text>
</comment>
<dbReference type="EMBL" id="JAAGNX010000001">
    <property type="protein sequence ID" value="NDV61591.1"/>
    <property type="molecule type" value="Genomic_DNA"/>
</dbReference>
<organism evidence="1 2">
    <name type="scientific">Oceanipulchritudo coccoides</name>
    <dbReference type="NCBI Taxonomy" id="2706888"/>
    <lineage>
        <taxon>Bacteria</taxon>
        <taxon>Pseudomonadati</taxon>
        <taxon>Verrucomicrobiota</taxon>
        <taxon>Opitutia</taxon>
        <taxon>Puniceicoccales</taxon>
        <taxon>Oceanipulchritudinaceae</taxon>
        <taxon>Oceanipulchritudo</taxon>
    </lineage>
</organism>
<reference evidence="1 2" key="1">
    <citation type="submission" date="2020-02" db="EMBL/GenBank/DDBJ databases">
        <title>Albibacoteraceae fam. nov., the first described family within the subdivision 4 Verrucomicrobia.</title>
        <authorList>
            <person name="Xi F."/>
        </authorList>
    </citation>
    <scope>NUCLEOTIDE SEQUENCE [LARGE SCALE GENOMIC DNA]</scope>
    <source>
        <strain evidence="1 2">CK1056</strain>
    </source>
</reference>
<dbReference type="Gene3D" id="3.20.20.80">
    <property type="entry name" value="Glycosidases"/>
    <property type="match status" value="1"/>
</dbReference>
<sequence length="166" mass="19396">MLIRLIEAADVASPWAAGRYEMETVDRYTEEKWKPDLAWCRERGIDYLPCVFPGFSWANMKRDSGLSDQISRHGGRFLWKQFTNLVGIGVQQVYVGMFDEIDEGTQILKVDNEPPVSGKDTFLSYYPHPEDHYLWITGLAQKLLRREIHLSEEFPKRQDDSRPEKK</sequence>
<gene>
    <name evidence="1" type="ORF">G0Q06_03930</name>
</gene>
<evidence type="ECO:0000313" key="2">
    <source>
        <dbReference type="Proteomes" id="UP000478417"/>
    </source>
</evidence>
<name>A0A6B2LY86_9BACT</name>
<proteinExistence type="predicted"/>
<protein>
    <submittedName>
        <fullName evidence="1">Uncharacterized protein</fullName>
    </submittedName>
</protein>
<accession>A0A6B2LY86</accession>
<keyword evidence="2" id="KW-1185">Reference proteome</keyword>
<evidence type="ECO:0000313" key="1">
    <source>
        <dbReference type="EMBL" id="NDV61591.1"/>
    </source>
</evidence>
<dbReference type="Proteomes" id="UP000478417">
    <property type="component" value="Unassembled WGS sequence"/>
</dbReference>